<accession>A0ABQ4SSI8</accession>
<dbReference type="InterPro" id="IPR003660">
    <property type="entry name" value="HAMP_dom"/>
</dbReference>
<dbReference type="PANTHER" id="PTHR32089:SF112">
    <property type="entry name" value="LYSOZYME-LIKE PROTEIN-RELATED"/>
    <property type="match status" value="1"/>
</dbReference>
<evidence type="ECO:0000256" key="2">
    <source>
        <dbReference type="ARBA" id="ARBA00022519"/>
    </source>
</evidence>
<evidence type="ECO:0000256" key="6">
    <source>
        <dbReference type="SAM" id="Phobius"/>
    </source>
</evidence>
<evidence type="ECO:0000259" key="8">
    <source>
        <dbReference type="PROSITE" id="PS50192"/>
    </source>
</evidence>
<dbReference type="Gene3D" id="1.10.287.950">
    <property type="entry name" value="Methyl-accepting chemotaxis protein"/>
    <property type="match status" value="1"/>
</dbReference>
<dbReference type="Gene3D" id="6.10.340.10">
    <property type="match status" value="1"/>
</dbReference>
<keyword evidence="3 5" id="KW-0807">Transducer</keyword>
<evidence type="ECO:0000259" key="7">
    <source>
        <dbReference type="PROSITE" id="PS50111"/>
    </source>
</evidence>
<evidence type="ECO:0000256" key="4">
    <source>
        <dbReference type="ARBA" id="ARBA00029447"/>
    </source>
</evidence>
<protein>
    <recommendedName>
        <fullName evidence="12">Methyl-accepting chemotaxis protein</fullName>
    </recommendedName>
</protein>
<dbReference type="PROSITE" id="PS50192">
    <property type="entry name" value="T_SNARE"/>
    <property type="match status" value="1"/>
</dbReference>
<evidence type="ECO:0000313" key="11">
    <source>
        <dbReference type="Proteomes" id="UP001055102"/>
    </source>
</evidence>
<feature type="transmembrane region" description="Helical" evidence="6">
    <location>
        <begin position="188"/>
        <end position="210"/>
    </location>
</feature>
<comment type="caution">
    <text evidence="10">The sequence shown here is derived from an EMBL/GenBank/DDBJ whole genome shotgun (WGS) entry which is preliminary data.</text>
</comment>
<reference evidence="10" key="1">
    <citation type="journal article" date="2021" name="Front. Microbiol.">
        <title>Comprehensive Comparative Genomics and Phenotyping of Methylobacterium Species.</title>
        <authorList>
            <person name="Alessa O."/>
            <person name="Ogura Y."/>
            <person name="Fujitani Y."/>
            <person name="Takami H."/>
            <person name="Hayashi T."/>
            <person name="Sahin N."/>
            <person name="Tani A."/>
        </authorList>
    </citation>
    <scope>NUCLEOTIDE SEQUENCE</scope>
    <source>
        <strain evidence="10">LMG 23639</strain>
    </source>
</reference>
<keyword evidence="11" id="KW-1185">Reference proteome</keyword>
<dbReference type="CDD" id="cd06225">
    <property type="entry name" value="HAMP"/>
    <property type="match status" value="1"/>
</dbReference>
<dbReference type="PRINTS" id="PR00260">
    <property type="entry name" value="CHEMTRNSDUCR"/>
</dbReference>
<dbReference type="SMART" id="SM00283">
    <property type="entry name" value="MA"/>
    <property type="match status" value="1"/>
</dbReference>
<name>A0ABQ4SSI8_9HYPH</name>
<comment type="similarity">
    <text evidence="4">Belongs to the methyl-accepting chemotaxis (MCP) protein family.</text>
</comment>
<dbReference type="Pfam" id="PF12729">
    <property type="entry name" value="4HB_MCP_1"/>
    <property type="match status" value="1"/>
</dbReference>
<feature type="domain" description="HAMP" evidence="9">
    <location>
        <begin position="207"/>
        <end position="260"/>
    </location>
</feature>
<comment type="subcellular location">
    <subcellularLocation>
        <location evidence="1">Cell inner membrane</location>
        <topology evidence="1">Multi-pass membrane protein</topology>
    </subcellularLocation>
</comment>
<proteinExistence type="inferred from homology"/>
<sequence length="557" mass="58342">MTTIRFRLTASVVVLISALAFNVTMGLYSTSRTSASMSDLYNDRIVPLRELKIVADTYAVNVVDTSQKINNGNLDWSQGASSIAEAKERIAKTWARYLATNLTEKEKRLATAVEEKMVVANAAVRELTAIIAKADKNQLADFVRNKLYQSADPVGDAIQALINLQIEESHKVYDDFTSLSETLKALRFITLIFGIVAAGFALFVVLRGVIDPLGSMARMMQKLAGGDATQSVPGIGRRDEIGVMAASVQVFKDNLIQNRKLEEETALARASAETQRRAAMSEMADGFERAVGGIVGTVSSAATELQATAQQMTATAQQTADQSTTVATAAEEASVNVNTVASAAEELGASVQEIGRQVANSAGLAQQAVTEADQAAALVSALNSAMGKIGDVVQMISSIAAQTNLLALNATIEAARAGEAGRGFAVVATEVKELASQTARATGEIAAQIGQIQGATGQAVGAIDTITARIREINSVATGIAAAVEEQSAATNEIVRNVAEASAGTAQVTDNISGVARASEETGAAASQVLMSASDLSRQSEHLRSELHRFLASMKAA</sequence>
<keyword evidence="2" id="KW-0997">Cell inner membrane</keyword>
<dbReference type="PROSITE" id="PS50885">
    <property type="entry name" value="HAMP"/>
    <property type="match status" value="1"/>
</dbReference>
<dbReference type="InterPro" id="IPR024478">
    <property type="entry name" value="HlyB_4HB_MCP"/>
</dbReference>
<dbReference type="InterPro" id="IPR004089">
    <property type="entry name" value="MCPsignal_dom"/>
</dbReference>
<keyword evidence="6" id="KW-1133">Transmembrane helix</keyword>
<dbReference type="EMBL" id="BPQR01000001">
    <property type="protein sequence ID" value="GJE04818.1"/>
    <property type="molecule type" value="Genomic_DNA"/>
</dbReference>
<keyword evidence="6" id="KW-0472">Membrane</keyword>
<dbReference type="RefSeq" id="WP_283206331.1">
    <property type="nucleotide sequence ID" value="NZ_BPQR01000001.1"/>
</dbReference>
<dbReference type="PROSITE" id="PS50111">
    <property type="entry name" value="CHEMOTAXIS_TRANSDUC_2"/>
    <property type="match status" value="1"/>
</dbReference>
<evidence type="ECO:0000256" key="1">
    <source>
        <dbReference type="ARBA" id="ARBA00004429"/>
    </source>
</evidence>
<reference evidence="10" key="2">
    <citation type="submission" date="2021-08" db="EMBL/GenBank/DDBJ databases">
        <authorList>
            <person name="Tani A."/>
            <person name="Ola A."/>
            <person name="Ogura Y."/>
            <person name="Katsura K."/>
            <person name="Hayashi T."/>
        </authorList>
    </citation>
    <scope>NUCLEOTIDE SEQUENCE</scope>
    <source>
        <strain evidence="10">LMG 23639</strain>
    </source>
</reference>
<feature type="domain" description="Methyl-accepting transducer" evidence="7">
    <location>
        <begin position="301"/>
        <end position="537"/>
    </location>
</feature>
<dbReference type="InterPro" id="IPR004090">
    <property type="entry name" value="Chemotax_Me-accpt_rcpt"/>
</dbReference>
<dbReference type="SMART" id="SM00304">
    <property type="entry name" value="HAMP"/>
    <property type="match status" value="1"/>
</dbReference>
<dbReference type="Proteomes" id="UP001055102">
    <property type="component" value="Unassembled WGS sequence"/>
</dbReference>
<dbReference type="InterPro" id="IPR000727">
    <property type="entry name" value="T_SNARE_dom"/>
</dbReference>
<dbReference type="Pfam" id="PF00015">
    <property type="entry name" value="MCPsignal"/>
    <property type="match status" value="1"/>
</dbReference>
<evidence type="ECO:0000313" key="10">
    <source>
        <dbReference type="EMBL" id="GJE04818.1"/>
    </source>
</evidence>
<dbReference type="SUPFAM" id="SSF58104">
    <property type="entry name" value="Methyl-accepting chemotaxis protein (MCP) signaling domain"/>
    <property type="match status" value="1"/>
</dbReference>
<keyword evidence="6" id="KW-0812">Transmembrane</keyword>
<dbReference type="Pfam" id="PF00672">
    <property type="entry name" value="HAMP"/>
    <property type="match status" value="1"/>
</dbReference>
<gene>
    <name evidence="10" type="ORF">AOPFMNJM_0110</name>
</gene>
<organism evidence="10 11">
    <name type="scientific">Methylobacterium jeotgali</name>
    <dbReference type="NCBI Taxonomy" id="381630"/>
    <lineage>
        <taxon>Bacteria</taxon>
        <taxon>Pseudomonadati</taxon>
        <taxon>Pseudomonadota</taxon>
        <taxon>Alphaproteobacteria</taxon>
        <taxon>Hyphomicrobiales</taxon>
        <taxon>Methylobacteriaceae</taxon>
        <taxon>Methylobacterium</taxon>
    </lineage>
</organism>
<dbReference type="PANTHER" id="PTHR32089">
    <property type="entry name" value="METHYL-ACCEPTING CHEMOTAXIS PROTEIN MCPB"/>
    <property type="match status" value="1"/>
</dbReference>
<evidence type="ECO:0000256" key="3">
    <source>
        <dbReference type="ARBA" id="ARBA00023224"/>
    </source>
</evidence>
<feature type="domain" description="T-SNARE coiled-coil homology" evidence="8">
    <location>
        <begin position="463"/>
        <end position="515"/>
    </location>
</feature>
<evidence type="ECO:0000256" key="5">
    <source>
        <dbReference type="PROSITE-ProRule" id="PRU00284"/>
    </source>
</evidence>
<evidence type="ECO:0000259" key="9">
    <source>
        <dbReference type="PROSITE" id="PS50885"/>
    </source>
</evidence>
<evidence type="ECO:0008006" key="12">
    <source>
        <dbReference type="Google" id="ProtNLM"/>
    </source>
</evidence>
<keyword evidence="2" id="KW-1003">Cell membrane</keyword>